<comment type="caution">
    <text evidence="1">The sequence shown here is derived from an EMBL/GenBank/DDBJ whole genome shotgun (WGS) entry which is preliminary data.</text>
</comment>
<protein>
    <submittedName>
        <fullName evidence="1">Uncharacterized protein</fullName>
    </submittedName>
</protein>
<dbReference type="EMBL" id="JAWJAY010000001">
    <property type="protein sequence ID" value="MDV2885399.1"/>
    <property type="molecule type" value="Genomic_DNA"/>
</dbReference>
<reference evidence="1" key="1">
    <citation type="submission" date="2023-10" db="EMBL/GenBank/DDBJ databases">
        <title>Screening of Alkalihalophilus pseudofirmusBZ-TG-HK211 and Its Alleviation of Salt Stress on Rapeseed Growth.</title>
        <authorList>
            <person name="Zhao B."/>
            <person name="Guo T."/>
        </authorList>
    </citation>
    <scope>NUCLEOTIDE SEQUENCE</scope>
    <source>
        <strain evidence="1">BZ-TG-HK211</strain>
    </source>
</reference>
<evidence type="ECO:0000313" key="2">
    <source>
        <dbReference type="Proteomes" id="UP001285636"/>
    </source>
</evidence>
<gene>
    <name evidence="1" type="ORF">RYX45_09395</name>
</gene>
<dbReference type="AlphaFoldDB" id="A0AAJ2NN40"/>
<evidence type="ECO:0000313" key="1">
    <source>
        <dbReference type="EMBL" id="MDV2885399.1"/>
    </source>
</evidence>
<dbReference type="RefSeq" id="WP_075682591.1">
    <property type="nucleotide sequence ID" value="NZ_CP144224.1"/>
</dbReference>
<proteinExistence type="predicted"/>
<organism evidence="1 2">
    <name type="scientific">Alkalihalophilus pseudofirmus</name>
    <name type="common">Bacillus pseudofirmus</name>
    <dbReference type="NCBI Taxonomy" id="79885"/>
    <lineage>
        <taxon>Bacteria</taxon>
        <taxon>Bacillati</taxon>
        <taxon>Bacillota</taxon>
        <taxon>Bacilli</taxon>
        <taxon>Bacillales</taxon>
        <taxon>Bacillaceae</taxon>
        <taxon>Alkalihalophilus</taxon>
    </lineage>
</organism>
<dbReference type="Proteomes" id="UP001285636">
    <property type="component" value="Unassembled WGS sequence"/>
</dbReference>
<accession>A0AAJ2NN40</accession>
<sequence length="106" mass="12586">MNLDVIWEKFMTMTSTEPAIESISKKIFSGFPFLYIHSYITKEDIERLLFYNAATVMKGKRLQADIIFVREQDQTFVYRMRFYVPNEKLVCCGRGCKDCIRFRDST</sequence>
<name>A0AAJ2NN40_ALKPS</name>